<keyword evidence="10" id="KW-1185">Reference proteome</keyword>
<dbReference type="InterPro" id="IPR007112">
    <property type="entry name" value="Expansin/allergen_DPBB_dom"/>
</dbReference>
<reference evidence="11" key="1">
    <citation type="submission" date="2025-08" db="UniProtKB">
        <authorList>
            <consortium name="RefSeq"/>
        </authorList>
    </citation>
    <scope>IDENTIFICATION</scope>
    <source>
        <tissue evidence="11">Leaf</tissue>
    </source>
</reference>
<evidence type="ECO:0000259" key="9">
    <source>
        <dbReference type="PROSITE" id="PS50843"/>
    </source>
</evidence>
<dbReference type="InterPro" id="IPR036908">
    <property type="entry name" value="RlpA-like_sf"/>
</dbReference>
<comment type="similarity">
    <text evidence="1 7">Belongs to the expansin family. Expansin A subfamily.</text>
</comment>
<dbReference type="SUPFAM" id="SSF49590">
    <property type="entry name" value="PHL pollen allergen"/>
    <property type="match status" value="1"/>
</dbReference>
<comment type="subcellular location">
    <subcellularLocation>
        <location evidence="7">Secreted</location>
        <location evidence="7">Cell wall</location>
    </subcellularLocation>
    <subcellularLocation>
        <location evidence="7">Membrane</location>
        <topology evidence="7">Peripheral membrane protein</topology>
    </subcellularLocation>
</comment>
<keyword evidence="5" id="KW-0472">Membrane</keyword>
<evidence type="ECO:0000259" key="8">
    <source>
        <dbReference type="PROSITE" id="PS50842"/>
    </source>
</evidence>
<proteinExistence type="inferred from homology"/>
<feature type="domain" description="Expansin-like EG45" evidence="8">
    <location>
        <begin position="3"/>
        <end position="112"/>
    </location>
</feature>
<evidence type="ECO:0000256" key="2">
    <source>
        <dbReference type="ARBA" id="ARBA00022512"/>
    </source>
</evidence>
<evidence type="ECO:0000256" key="3">
    <source>
        <dbReference type="ARBA" id="ARBA00022525"/>
    </source>
</evidence>
<comment type="function">
    <text evidence="7">Causes loosening and extension of plant cell walls by disrupting non-covalent bonding between cellulose microfibrils and matrix glucans. No enzymatic activity has been found.</text>
</comment>
<dbReference type="SUPFAM" id="SSF50685">
    <property type="entry name" value="Barwin-like endoglucanases"/>
    <property type="match status" value="1"/>
</dbReference>
<dbReference type="Proteomes" id="UP000827889">
    <property type="component" value="Chromosome 5"/>
</dbReference>
<evidence type="ECO:0000256" key="6">
    <source>
        <dbReference type="ARBA" id="ARBA00023316"/>
    </source>
</evidence>
<evidence type="ECO:0000256" key="1">
    <source>
        <dbReference type="ARBA" id="ARBA00005392"/>
    </source>
</evidence>
<dbReference type="PROSITE" id="PS50843">
    <property type="entry name" value="EXPANSIN_CBD"/>
    <property type="match status" value="1"/>
</dbReference>
<dbReference type="GeneID" id="115753671"/>
<dbReference type="RefSeq" id="XP_048135338.1">
    <property type="nucleotide sequence ID" value="XM_048279381.1"/>
</dbReference>
<dbReference type="PRINTS" id="PR01226">
    <property type="entry name" value="EXPANSIN"/>
</dbReference>
<evidence type="ECO:0000256" key="5">
    <source>
        <dbReference type="ARBA" id="ARBA00023136"/>
    </source>
</evidence>
<gene>
    <name evidence="11" type="primary">LOC115753671</name>
</gene>
<keyword evidence="6 7" id="KW-0961">Cell wall biogenesis/degradation</keyword>
<dbReference type="Gene3D" id="2.40.40.10">
    <property type="entry name" value="RlpA-like domain"/>
    <property type="match status" value="1"/>
</dbReference>
<dbReference type="Pfam" id="PF03330">
    <property type="entry name" value="DPBB_1"/>
    <property type="match status" value="1"/>
</dbReference>
<dbReference type="PRINTS" id="PR01225">
    <property type="entry name" value="EXPANSNFAMLY"/>
</dbReference>
<dbReference type="Gene3D" id="2.60.40.760">
    <property type="entry name" value="Expansin, cellulose-binding-like domain"/>
    <property type="match status" value="1"/>
</dbReference>
<organism evidence="10 11">
    <name type="scientific">Rhodamnia argentea</name>
    <dbReference type="NCBI Taxonomy" id="178133"/>
    <lineage>
        <taxon>Eukaryota</taxon>
        <taxon>Viridiplantae</taxon>
        <taxon>Streptophyta</taxon>
        <taxon>Embryophyta</taxon>
        <taxon>Tracheophyta</taxon>
        <taxon>Spermatophyta</taxon>
        <taxon>Magnoliopsida</taxon>
        <taxon>eudicotyledons</taxon>
        <taxon>Gunneridae</taxon>
        <taxon>Pentapetalae</taxon>
        <taxon>rosids</taxon>
        <taxon>malvids</taxon>
        <taxon>Myrtales</taxon>
        <taxon>Myrtaceae</taxon>
        <taxon>Myrtoideae</taxon>
        <taxon>Myrteae</taxon>
        <taxon>Australasian group</taxon>
        <taxon>Rhodamnia</taxon>
    </lineage>
</organism>
<name>A0ABM3HFG7_9MYRT</name>
<evidence type="ECO:0000313" key="10">
    <source>
        <dbReference type="Proteomes" id="UP000827889"/>
    </source>
</evidence>
<dbReference type="Pfam" id="PF01357">
    <property type="entry name" value="Expansin_C"/>
    <property type="match status" value="1"/>
</dbReference>
<evidence type="ECO:0000313" key="11">
    <source>
        <dbReference type="RefSeq" id="XP_048135338.1"/>
    </source>
</evidence>
<dbReference type="PROSITE" id="PS50842">
    <property type="entry name" value="EXPANSIN_EG45"/>
    <property type="match status" value="1"/>
</dbReference>
<keyword evidence="3 7" id="KW-0964">Secreted</keyword>
<feature type="domain" description="Expansin-like CBD" evidence="9">
    <location>
        <begin position="122"/>
        <end position="173"/>
    </location>
</feature>
<dbReference type="InterPro" id="IPR007117">
    <property type="entry name" value="Expansin_CBD"/>
</dbReference>
<evidence type="ECO:0000256" key="4">
    <source>
        <dbReference type="ARBA" id="ARBA00022729"/>
    </source>
</evidence>
<dbReference type="InterPro" id="IPR007118">
    <property type="entry name" value="Expan_Lol_pI"/>
</dbReference>
<sequence>MQREAVAMGTPWKVGYGLETAALSTALFHGGLTCGACYEIKCHNSPRWCLDSTIRVTATNLCPPGHRSVHNWCNLPNQHFDFSQPMFGKIAIYEAGVVPILSCRALWVRSGGIRYEIKGKLDWIIVLVSNAGEAGDVKKVKVKGSGSEWISMAQNWGQNWRCSVQLVGQNLSF</sequence>
<dbReference type="InterPro" id="IPR009009">
    <property type="entry name" value="RlpA-like_DPBB"/>
</dbReference>
<dbReference type="InterPro" id="IPR002963">
    <property type="entry name" value="Expansin"/>
</dbReference>
<dbReference type="PANTHER" id="PTHR31867">
    <property type="entry name" value="EXPANSIN-A15"/>
    <property type="match status" value="1"/>
</dbReference>
<dbReference type="SMART" id="SM00837">
    <property type="entry name" value="DPBB_1"/>
    <property type="match status" value="1"/>
</dbReference>
<keyword evidence="4" id="KW-0732">Signal</keyword>
<evidence type="ECO:0000256" key="7">
    <source>
        <dbReference type="RuleBase" id="RU365023"/>
    </source>
</evidence>
<keyword evidence="2 7" id="KW-0134">Cell wall</keyword>
<accession>A0ABM3HFG7</accession>
<dbReference type="InterPro" id="IPR036749">
    <property type="entry name" value="Expansin_CBD_sf"/>
</dbReference>
<protein>
    <recommendedName>
        <fullName evidence="7">Expansin</fullName>
    </recommendedName>
</protein>